<evidence type="ECO:0000313" key="2">
    <source>
        <dbReference type="Proteomes" id="UP000177943"/>
    </source>
</evidence>
<dbReference type="Proteomes" id="UP000177943">
    <property type="component" value="Unassembled WGS sequence"/>
</dbReference>
<dbReference type="EMBL" id="MHRP01000011">
    <property type="protein sequence ID" value="OHA27454.1"/>
    <property type="molecule type" value="Genomic_DNA"/>
</dbReference>
<name>A0A1G2MUM3_9BACT</name>
<gene>
    <name evidence="1" type="ORF">A3D56_00665</name>
</gene>
<organism evidence="1 2">
    <name type="scientific">Candidatus Taylorbacteria bacterium RIFCSPHIGHO2_02_FULL_45_35</name>
    <dbReference type="NCBI Taxonomy" id="1802311"/>
    <lineage>
        <taxon>Bacteria</taxon>
        <taxon>Candidatus Tayloriibacteriota</taxon>
    </lineage>
</organism>
<comment type="caution">
    <text evidence="1">The sequence shown here is derived from an EMBL/GenBank/DDBJ whole genome shotgun (WGS) entry which is preliminary data.</text>
</comment>
<protein>
    <submittedName>
        <fullName evidence="1">Uncharacterized protein</fullName>
    </submittedName>
</protein>
<reference evidence="1 2" key="1">
    <citation type="journal article" date="2016" name="Nat. Commun.">
        <title>Thousands of microbial genomes shed light on interconnected biogeochemical processes in an aquifer system.</title>
        <authorList>
            <person name="Anantharaman K."/>
            <person name="Brown C.T."/>
            <person name="Hug L.A."/>
            <person name="Sharon I."/>
            <person name="Castelle C.J."/>
            <person name="Probst A.J."/>
            <person name="Thomas B.C."/>
            <person name="Singh A."/>
            <person name="Wilkins M.J."/>
            <person name="Karaoz U."/>
            <person name="Brodie E.L."/>
            <person name="Williams K.H."/>
            <person name="Hubbard S.S."/>
            <person name="Banfield J.F."/>
        </authorList>
    </citation>
    <scope>NUCLEOTIDE SEQUENCE [LARGE SCALE GENOMIC DNA]</scope>
</reference>
<dbReference type="AlphaFoldDB" id="A0A1G2MUM3"/>
<accession>A0A1G2MUM3</accession>
<proteinExistence type="predicted"/>
<evidence type="ECO:0000313" key="1">
    <source>
        <dbReference type="EMBL" id="OHA27454.1"/>
    </source>
</evidence>
<sequence>MKIPVRYFIYVRRRKHYQYKGSIKTYNAHSALSLWLGSKVKAYRYRQRKNYGVTAKKHGGKQVIVKATTIEQNFTYLYSGW</sequence>